<comment type="caution">
    <text evidence="10">The sequence shown here is derived from an EMBL/GenBank/DDBJ whole genome shotgun (WGS) entry which is preliminary data.</text>
</comment>
<proteinExistence type="inferred from homology"/>
<evidence type="ECO:0000256" key="7">
    <source>
        <dbReference type="SAM" id="Phobius"/>
    </source>
</evidence>
<dbReference type="Pfam" id="PF14416">
    <property type="entry name" value="PMR5N"/>
    <property type="match status" value="1"/>
</dbReference>
<sequence length="429" mass="49706">MNTLFPDKINIYGKRERGLNMNRLMPLLFSSLAIVSIFSFFLINSPNPFPITSKQDLNSVQNQPEDDNDHRLHSHAVQVKQIPPPTKDEECDLFKGQWVPDLRGPLYTNSSCRSIPESKNCFKNGRKDTDFLNWKWKPEKCELPEFDPKAFLEIVRGKKMAFIGDSVARNHVESLLCLLSQEELPEEIYKDSEDRFRTWYFPQHDFTLMKLWSKYLIAADERMVNGTGSGIFDLHIDKIDDEWAKHLPDLDYAIISDGHWFFRVLYLLEGDNLIGCVYCNQPNITGLNISNAVRMAFRTAFKYISNCKKCKGGLLTLLRTFAPAHFENGAWNTGGHCNRTSPFGEAQVDFTKFDWEMRNIQIEEMKGARKEGKNIRVLDITRAMLMRPDGHPGIHWGNQWMKGYSDCVHWCMPGPVDYWSNFLMALIRN</sequence>
<reference evidence="10 11" key="1">
    <citation type="journal article" date="2023" name="G3 (Bethesda)">
        <title>A chromosome-length genome assembly and annotation of blackberry (Rubus argutus, cv. 'Hillquist').</title>
        <authorList>
            <person name="Bruna T."/>
            <person name="Aryal R."/>
            <person name="Dudchenko O."/>
            <person name="Sargent D.J."/>
            <person name="Mead D."/>
            <person name="Buti M."/>
            <person name="Cavallini A."/>
            <person name="Hytonen T."/>
            <person name="Andres J."/>
            <person name="Pham M."/>
            <person name="Weisz D."/>
            <person name="Mascagni F."/>
            <person name="Usai G."/>
            <person name="Natali L."/>
            <person name="Bassil N."/>
            <person name="Fernandez G.E."/>
            <person name="Lomsadze A."/>
            <person name="Armour M."/>
            <person name="Olukolu B."/>
            <person name="Poorten T."/>
            <person name="Britton C."/>
            <person name="Davik J."/>
            <person name="Ashrafi H."/>
            <person name="Aiden E.L."/>
            <person name="Borodovsky M."/>
            <person name="Worthington M."/>
        </authorList>
    </citation>
    <scope>NUCLEOTIDE SEQUENCE [LARGE SCALE GENOMIC DNA]</scope>
    <source>
        <strain evidence="10">PI 553951</strain>
    </source>
</reference>
<keyword evidence="6 7" id="KW-0472">Membrane</keyword>
<comment type="subcellular location">
    <subcellularLocation>
        <location evidence="1">Membrane</location>
        <topology evidence="1">Single-pass membrane protein</topology>
    </subcellularLocation>
</comment>
<gene>
    <name evidence="10" type="ORF">M0R45_033562</name>
</gene>
<evidence type="ECO:0000256" key="3">
    <source>
        <dbReference type="ARBA" id="ARBA00022692"/>
    </source>
</evidence>
<evidence type="ECO:0000256" key="2">
    <source>
        <dbReference type="ARBA" id="ARBA00007727"/>
    </source>
</evidence>
<feature type="transmembrane region" description="Helical" evidence="7">
    <location>
        <begin position="24"/>
        <end position="43"/>
    </location>
</feature>
<name>A0AAW1WPF3_RUBAR</name>
<feature type="domain" description="Trichome birefringence-like N-terminal" evidence="9">
    <location>
        <begin position="89"/>
        <end position="142"/>
    </location>
</feature>
<keyword evidence="11" id="KW-1185">Reference proteome</keyword>
<feature type="domain" description="Trichome birefringence-like C-terminal" evidence="8">
    <location>
        <begin position="143"/>
        <end position="425"/>
    </location>
</feature>
<keyword evidence="3 7" id="KW-0812">Transmembrane</keyword>
<organism evidence="10 11">
    <name type="scientific">Rubus argutus</name>
    <name type="common">Southern blackberry</name>
    <dbReference type="NCBI Taxonomy" id="59490"/>
    <lineage>
        <taxon>Eukaryota</taxon>
        <taxon>Viridiplantae</taxon>
        <taxon>Streptophyta</taxon>
        <taxon>Embryophyta</taxon>
        <taxon>Tracheophyta</taxon>
        <taxon>Spermatophyta</taxon>
        <taxon>Magnoliopsida</taxon>
        <taxon>eudicotyledons</taxon>
        <taxon>Gunneridae</taxon>
        <taxon>Pentapetalae</taxon>
        <taxon>rosids</taxon>
        <taxon>fabids</taxon>
        <taxon>Rosales</taxon>
        <taxon>Rosaceae</taxon>
        <taxon>Rosoideae</taxon>
        <taxon>Rosoideae incertae sedis</taxon>
        <taxon>Rubus</taxon>
    </lineage>
</organism>
<dbReference type="InterPro" id="IPR025846">
    <property type="entry name" value="TBL_N"/>
</dbReference>
<keyword evidence="4" id="KW-0735">Signal-anchor</keyword>
<protein>
    <recommendedName>
        <fullName evidence="12">Trichome birefringence-like N-terminal domain-containing protein</fullName>
    </recommendedName>
</protein>
<dbReference type="GO" id="GO:0016020">
    <property type="term" value="C:membrane"/>
    <property type="evidence" value="ECO:0007669"/>
    <property type="project" value="UniProtKB-SubCell"/>
</dbReference>
<dbReference type="InterPro" id="IPR029962">
    <property type="entry name" value="TBL"/>
</dbReference>
<evidence type="ECO:0000256" key="4">
    <source>
        <dbReference type="ARBA" id="ARBA00022968"/>
    </source>
</evidence>
<keyword evidence="5 7" id="KW-1133">Transmembrane helix</keyword>
<evidence type="ECO:0000256" key="5">
    <source>
        <dbReference type="ARBA" id="ARBA00022989"/>
    </source>
</evidence>
<dbReference type="AlphaFoldDB" id="A0AAW1WPF3"/>
<dbReference type="PANTHER" id="PTHR32285:SF28">
    <property type="entry name" value="XYLOGLUCAN O-ACETYLTRANSFERASE 2"/>
    <property type="match status" value="1"/>
</dbReference>
<dbReference type="InterPro" id="IPR026057">
    <property type="entry name" value="TBL_C"/>
</dbReference>
<evidence type="ECO:0000259" key="9">
    <source>
        <dbReference type="Pfam" id="PF14416"/>
    </source>
</evidence>
<accession>A0AAW1WPF3</accession>
<dbReference type="GO" id="GO:0016413">
    <property type="term" value="F:O-acetyltransferase activity"/>
    <property type="evidence" value="ECO:0007669"/>
    <property type="project" value="InterPro"/>
</dbReference>
<evidence type="ECO:0008006" key="12">
    <source>
        <dbReference type="Google" id="ProtNLM"/>
    </source>
</evidence>
<evidence type="ECO:0000256" key="1">
    <source>
        <dbReference type="ARBA" id="ARBA00004167"/>
    </source>
</evidence>
<dbReference type="GO" id="GO:0005794">
    <property type="term" value="C:Golgi apparatus"/>
    <property type="evidence" value="ECO:0007669"/>
    <property type="project" value="TreeGrafter"/>
</dbReference>
<dbReference type="Proteomes" id="UP001457282">
    <property type="component" value="Unassembled WGS sequence"/>
</dbReference>
<dbReference type="EMBL" id="JBEDUW010000006">
    <property type="protein sequence ID" value="KAK9925232.1"/>
    <property type="molecule type" value="Genomic_DNA"/>
</dbReference>
<evidence type="ECO:0000313" key="10">
    <source>
        <dbReference type="EMBL" id="KAK9925232.1"/>
    </source>
</evidence>
<dbReference type="PANTHER" id="PTHR32285">
    <property type="entry name" value="PROTEIN TRICHOME BIREFRINGENCE-LIKE 9-RELATED"/>
    <property type="match status" value="1"/>
</dbReference>
<comment type="similarity">
    <text evidence="2">Belongs to the PC-esterase family. TBL subfamily.</text>
</comment>
<evidence type="ECO:0000259" key="8">
    <source>
        <dbReference type="Pfam" id="PF13839"/>
    </source>
</evidence>
<evidence type="ECO:0000256" key="6">
    <source>
        <dbReference type="ARBA" id="ARBA00023136"/>
    </source>
</evidence>
<dbReference type="Pfam" id="PF13839">
    <property type="entry name" value="PC-Esterase"/>
    <property type="match status" value="1"/>
</dbReference>
<evidence type="ECO:0000313" key="11">
    <source>
        <dbReference type="Proteomes" id="UP001457282"/>
    </source>
</evidence>